<proteinExistence type="predicted"/>
<dbReference type="Pfam" id="PF13843">
    <property type="entry name" value="DDE_Tnp_1_7"/>
    <property type="match status" value="1"/>
</dbReference>
<name>A0A8X6IR12_9ARAC</name>
<dbReference type="EMBL" id="BMAV01027056">
    <property type="protein sequence ID" value="GFS55830.1"/>
    <property type="molecule type" value="Genomic_DNA"/>
</dbReference>
<protein>
    <recommendedName>
        <fullName evidence="1">PiggyBac transposable element-derived protein domain-containing protein</fullName>
    </recommendedName>
</protein>
<evidence type="ECO:0000313" key="3">
    <source>
        <dbReference type="Proteomes" id="UP000886998"/>
    </source>
</evidence>
<feature type="domain" description="PiggyBac transposable element-derived protein" evidence="1">
    <location>
        <begin position="44"/>
        <end position="97"/>
    </location>
</feature>
<accession>A0A8X6IR12</accession>
<sequence length="106" mass="12078">MPRKNLSVQEALAIFEYSKLYQILPAVSNKGDTDDEDNGNQALVPSYRDYWSNSPDLLDEYISQQMSVKSFAYILLHLHVNDNSLQPKKGSDNFGKLCKIPKLNKI</sequence>
<evidence type="ECO:0000313" key="2">
    <source>
        <dbReference type="EMBL" id="GFS55830.1"/>
    </source>
</evidence>
<comment type="caution">
    <text evidence="2">The sequence shown here is derived from an EMBL/GenBank/DDBJ whole genome shotgun (WGS) entry which is preliminary data.</text>
</comment>
<gene>
    <name evidence="2" type="ORF">TNIN_15911</name>
</gene>
<keyword evidence="3" id="KW-1185">Reference proteome</keyword>
<dbReference type="AlphaFoldDB" id="A0A8X6IR12"/>
<reference evidence="2" key="1">
    <citation type="submission" date="2020-08" db="EMBL/GenBank/DDBJ databases">
        <title>Multicomponent nature underlies the extraordinary mechanical properties of spider dragline silk.</title>
        <authorList>
            <person name="Kono N."/>
            <person name="Nakamura H."/>
            <person name="Mori M."/>
            <person name="Yoshida Y."/>
            <person name="Ohtoshi R."/>
            <person name="Malay A.D."/>
            <person name="Moran D.A.P."/>
            <person name="Tomita M."/>
            <person name="Numata K."/>
            <person name="Arakawa K."/>
        </authorList>
    </citation>
    <scope>NUCLEOTIDE SEQUENCE</scope>
</reference>
<dbReference type="Proteomes" id="UP000886998">
    <property type="component" value="Unassembled WGS sequence"/>
</dbReference>
<evidence type="ECO:0000259" key="1">
    <source>
        <dbReference type="Pfam" id="PF13843"/>
    </source>
</evidence>
<dbReference type="InterPro" id="IPR029526">
    <property type="entry name" value="PGBD"/>
</dbReference>
<organism evidence="2 3">
    <name type="scientific">Trichonephila inaurata madagascariensis</name>
    <dbReference type="NCBI Taxonomy" id="2747483"/>
    <lineage>
        <taxon>Eukaryota</taxon>
        <taxon>Metazoa</taxon>
        <taxon>Ecdysozoa</taxon>
        <taxon>Arthropoda</taxon>
        <taxon>Chelicerata</taxon>
        <taxon>Arachnida</taxon>
        <taxon>Araneae</taxon>
        <taxon>Araneomorphae</taxon>
        <taxon>Entelegynae</taxon>
        <taxon>Araneoidea</taxon>
        <taxon>Nephilidae</taxon>
        <taxon>Trichonephila</taxon>
        <taxon>Trichonephila inaurata</taxon>
    </lineage>
</organism>